<accession>A0A1T4WY71</accession>
<dbReference type="Gene3D" id="3.90.226.10">
    <property type="entry name" value="2-enoyl-CoA Hydratase, Chain A, domain 1"/>
    <property type="match status" value="1"/>
</dbReference>
<gene>
    <name evidence="7" type="ORF">SAMN02745130_02269</name>
</gene>
<dbReference type="OrthoDB" id="9764363at2"/>
<sequence length="314" mass="34422">MNEETQAIQVLKEIAMEGLKEQRRARRWGIFFKLFFVGYLLLALGMMLGLGRGLESKSALSTADKVSAVVEVKGAIMDGAEASADLLIPSLRKAFENPKTKGVILKINSPGGSPVQAGYINDEIRRLKEQYQNIPVYAVVMDMCASGGYYIAVAADKIYADKASIVGSIGVRMDSFGAVDAMQKLGIERRLYTAGDNKGMLDPFLPENPAEVAHINSMLAVTHQQFIQVVKQGRGERLKNNPELFSGLFWTGETAVELGLIDGLGSESYVARELIGAETLVNFTAEKDLIQRLTEKVSLSMKMLLNYSMTLGWI</sequence>
<dbReference type="InterPro" id="IPR002142">
    <property type="entry name" value="Peptidase_S49"/>
</dbReference>
<dbReference type="EMBL" id="FUYB01000010">
    <property type="protein sequence ID" value="SKA82264.1"/>
    <property type="molecule type" value="Genomic_DNA"/>
</dbReference>
<keyword evidence="5" id="KW-1133">Transmembrane helix</keyword>
<dbReference type="STRING" id="92487.SAMN02745130_02269"/>
<dbReference type="Pfam" id="PF01343">
    <property type="entry name" value="Peptidase_S49"/>
    <property type="match status" value="1"/>
</dbReference>
<feature type="domain" description="Peptidase S49" evidence="6">
    <location>
        <begin position="130"/>
        <end position="274"/>
    </location>
</feature>
<comment type="similarity">
    <text evidence="1">Belongs to the peptidase S49 family.</text>
</comment>
<keyword evidence="4" id="KW-0720">Serine protease</keyword>
<reference evidence="7 8" key="1">
    <citation type="submission" date="2017-02" db="EMBL/GenBank/DDBJ databases">
        <authorList>
            <person name="Peterson S.W."/>
        </authorList>
    </citation>
    <scope>NUCLEOTIDE SEQUENCE [LARGE SCALE GENOMIC DNA]</scope>
    <source>
        <strain evidence="7 8">ATCC 49788</strain>
    </source>
</reference>
<keyword evidence="3" id="KW-0378">Hydrolase</keyword>
<evidence type="ECO:0000256" key="3">
    <source>
        <dbReference type="ARBA" id="ARBA00022801"/>
    </source>
</evidence>
<feature type="transmembrane region" description="Helical" evidence="5">
    <location>
        <begin position="30"/>
        <end position="51"/>
    </location>
</feature>
<dbReference type="PANTHER" id="PTHR42987">
    <property type="entry name" value="PEPTIDASE S49"/>
    <property type="match status" value="1"/>
</dbReference>
<keyword evidence="5" id="KW-0472">Membrane</keyword>
<dbReference type="CDD" id="cd07023">
    <property type="entry name" value="S49_Sppa_N_C"/>
    <property type="match status" value="1"/>
</dbReference>
<dbReference type="SUPFAM" id="SSF52096">
    <property type="entry name" value="ClpP/crotonase"/>
    <property type="match status" value="1"/>
</dbReference>
<keyword evidence="5" id="KW-0812">Transmembrane</keyword>
<evidence type="ECO:0000313" key="8">
    <source>
        <dbReference type="Proteomes" id="UP000190460"/>
    </source>
</evidence>
<dbReference type="Proteomes" id="UP000190460">
    <property type="component" value="Unassembled WGS sequence"/>
</dbReference>
<keyword evidence="8" id="KW-1185">Reference proteome</keyword>
<protein>
    <submittedName>
        <fullName evidence="7">Protease-4</fullName>
    </submittedName>
</protein>
<proteinExistence type="inferred from homology"/>
<dbReference type="GO" id="GO:0006508">
    <property type="term" value="P:proteolysis"/>
    <property type="evidence" value="ECO:0007669"/>
    <property type="project" value="UniProtKB-KW"/>
</dbReference>
<evidence type="ECO:0000256" key="2">
    <source>
        <dbReference type="ARBA" id="ARBA00022670"/>
    </source>
</evidence>
<dbReference type="Gene3D" id="6.20.330.10">
    <property type="match status" value="1"/>
</dbReference>
<name>A0A1T4WY71_9GAMM</name>
<dbReference type="RefSeq" id="WP_078922748.1">
    <property type="nucleotide sequence ID" value="NZ_FUYB01000010.1"/>
</dbReference>
<keyword evidence="2 7" id="KW-0645">Protease</keyword>
<dbReference type="AlphaFoldDB" id="A0A1T4WY71"/>
<organism evidence="7 8">
    <name type="scientific">Thiothrix eikelboomii</name>
    <dbReference type="NCBI Taxonomy" id="92487"/>
    <lineage>
        <taxon>Bacteria</taxon>
        <taxon>Pseudomonadati</taxon>
        <taxon>Pseudomonadota</taxon>
        <taxon>Gammaproteobacteria</taxon>
        <taxon>Thiotrichales</taxon>
        <taxon>Thiotrichaceae</taxon>
        <taxon>Thiothrix</taxon>
    </lineage>
</organism>
<evidence type="ECO:0000313" key="7">
    <source>
        <dbReference type="EMBL" id="SKA82264.1"/>
    </source>
</evidence>
<dbReference type="GO" id="GO:0008236">
    <property type="term" value="F:serine-type peptidase activity"/>
    <property type="evidence" value="ECO:0007669"/>
    <property type="project" value="UniProtKB-KW"/>
</dbReference>
<evidence type="ECO:0000259" key="6">
    <source>
        <dbReference type="Pfam" id="PF01343"/>
    </source>
</evidence>
<evidence type="ECO:0000256" key="4">
    <source>
        <dbReference type="ARBA" id="ARBA00022825"/>
    </source>
</evidence>
<dbReference type="InterPro" id="IPR029045">
    <property type="entry name" value="ClpP/crotonase-like_dom_sf"/>
</dbReference>
<evidence type="ECO:0000256" key="1">
    <source>
        <dbReference type="ARBA" id="ARBA00008683"/>
    </source>
</evidence>
<evidence type="ECO:0000256" key="5">
    <source>
        <dbReference type="SAM" id="Phobius"/>
    </source>
</evidence>
<dbReference type="InterPro" id="IPR047272">
    <property type="entry name" value="S49_SppA_C"/>
</dbReference>
<dbReference type="PANTHER" id="PTHR42987:SF8">
    <property type="entry name" value="PROTEINASE"/>
    <property type="match status" value="1"/>
</dbReference>